<proteinExistence type="predicted"/>
<dbReference type="InterPro" id="IPR012675">
    <property type="entry name" value="Beta-grasp_dom_sf"/>
</dbReference>
<organism evidence="1 2">
    <name type="scientific">Salimicrobium humidisoli</name>
    <dbReference type="NCBI Taxonomy" id="2029857"/>
    <lineage>
        <taxon>Bacteria</taxon>
        <taxon>Bacillati</taxon>
        <taxon>Bacillota</taxon>
        <taxon>Bacilli</taxon>
        <taxon>Bacillales</taxon>
        <taxon>Bacillaceae</taxon>
        <taxon>Salimicrobium</taxon>
    </lineage>
</organism>
<accession>A0ABX4HR56</accession>
<dbReference type="InterPro" id="IPR010035">
    <property type="entry name" value="Thi_S"/>
</dbReference>
<reference evidence="1 2" key="1">
    <citation type="submission" date="2017-08" db="EMBL/GenBank/DDBJ databases">
        <title>Salimicrobium alkalisoli sp. nov., isolated from saline alkaline soil.</title>
        <authorList>
            <person name="Zhang G."/>
            <person name="Xiong Q."/>
        </authorList>
    </citation>
    <scope>NUCLEOTIDE SEQUENCE [LARGE SCALE GENOMIC DNA]</scope>
    <source>
        <strain evidence="1 2">WN024</strain>
    </source>
</reference>
<comment type="caution">
    <text evidence="1">The sequence shown here is derived from an EMBL/GenBank/DDBJ whole genome shotgun (WGS) entry which is preliminary data.</text>
</comment>
<dbReference type="Pfam" id="PF02597">
    <property type="entry name" value="ThiS"/>
    <property type="match status" value="1"/>
</dbReference>
<dbReference type="EMBL" id="NSGH01000011">
    <property type="protein sequence ID" value="PBB05553.1"/>
    <property type="molecule type" value="Genomic_DNA"/>
</dbReference>
<protein>
    <submittedName>
        <fullName evidence="1">Thiamine biosynthesis protein ThiS</fullName>
    </submittedName>
</protein>
<sequence>MELLVNGTMMHLSDNIKTVSDVIDYFTADRPAVVVEHNGNILTKESHSTVNIKDGDKIELVNFVGGG</sequence>
<dbReference type="PANTHER" id="PTHR34472:SF1">
    <property type="entry name" value="SULFUR CARRIER PROTEIN THIS"/>
    <property type="match status" value="1"/>
</dbReference>
<name>A0ABX4HR56_9BACI</name>
<dbReference type="RefSeq" id="WP_095822177.1">
    <property type="nucleotide sequence ID" value="NZ_NSGH01000011.1"/>
</dbReference>
<gene>
    <name evidence="1" type="primary">thiS</name>
    <name evidence="1" type="ORF">CKW00_08185</name>
</gene>
<dbReference type="SUPFAM" id="SSF54285">
    <property type="entry name" value="MoaD/ThiS"/>
    <property type="match status" value="1"/>
</dbReference>
<dbReference type="CDD" id="cd00565">
    <property type="entry name" value="Ubl_ThiS"/>
    <property type="match status" value="1"/>
</dbReference>
<dbReference type="InterPro" id="IPR016155">
    <property type="entry name" value="Mopterin_synth/thiamin_S_b"/>
</dbReference>
<evidence type="ECO:0000313" key="1">
    <source>
        <dbReference type="EMBL" id="PBB05553.1"/>
    </source>
</evidence>
<evidence type="ECO:0000313" key="2">
    <source>
        <dbReference type="Proteomes" id="UP000217561"/>
    </source>
</evidence>
<dbReference type="InterPro" id="IPR003749">
    <property type="entry name" value="ThiS/MoaD-like"/>
</dbReference>
<dbReference type="PANTHER" id="PTHR34472">
    <property type="entry name" value="SULFUR CARRIER PROTEIN THIS"/>
    <property type="match status" value="1"/>
</dbReference>
<dbReference type="NCBIfam" id="TIGR01683">
    <property type="entry name" value="thiS"/>
    <property type="match status" value="1"/>
</dbReference>
<dbReference type="Proteomes" id="UP000217561">
    <property type="component" value="Unassembled WGS sequence"/>
</dbReference>
<keyword evidence="2" id="KW-1185">Reference proteome</keyword>
<dbReference type="Gene3D" id="3.10.20.30">
    <property type="match status" value="1"/>
</dbReference>